<accession>A0A5N6MJH5</accession>
<protein>
    <recommendedName>
        <fullName evidence="1">Integrase catalytic domain-containing protein</fullName>
    </recommendedName>
</protein>
<comment type="caution">
    <text evidence="2">The sequence shown here is derived from an EMBL/GenBank/DDBJ whole genome shotgun (WGS) entry which is preliminary data.</text>
</comment>
<name>A0A5N6MJH5_9ASTR</name>
<dbReference type="InterPro" id="IPR012337">
    <property type="entry name" value="RNaseH-like_sf"/>
</dbReference>
<dbReference type="AlphaFoldDB" id="A0A5N6MJH5"/>
<dbReference type="PROSITE" id="PS50994">
    <property type="entry name" value="INTEGRASE"/>
    <property type="match status" value="1"/>
</dbReference>
<organism evidence="2 3">
    <name type="scientific">Mikania micrantha</name>
    <name type="common">bitter vine</name>
    <dbReference type="NCBI Taxonomy" id="192012"/>
    <lineage>
        <taxon>Eukaryota</taxon>
        <taxon>Viridiplantae</taxon>
        <taxon>Streptophyta</taxon>
        <taxon>Embryophyta</taxon>
        <taxon>Tracheophyta</taxon>
        <taxon>Spermatophyta</taxon>
        <taxon>Magnoliopsida</taxon>
        <taxon>eudicotyledons</taxon>
        <taxon>Gunneridae</taxon>
        <taxon>Pentapetalae</taxon>
        <taxon>asterids</taxon>
        <taxon>campanulids</taxon>
        <taxon>Asterales</taxon>
        <taxon>Asteraceae</taxon>
        <taxon>Asteroideae</taxon>
        <taxon>Heliantheae alliance</taxon>
        <taxon>Eupatorieae</taxon>
        <taxon>Mikania</taxon>
    </lineage>
</organism>
<dbReference type="InterPro" id="IPR001584">
    <property type="entry name" value="Integrase_cat-core"/>
</dbReference>
<keyword evidence="3" id="KW-1185">Reference proteome</keyword>
<evidence type="ECO:0000313" key="2">
    <source>
        <dbReference type="EMBL" id="KAD3640313.1"/>
    </source>
</evidence>
<dbReference type="EMBL" id="SZYD01000015">
    <property type="protein sequence ID" value="KAD3640313.1"/>
    <property type="molecule type" value="Genomic_DNA"/>
</dbReference>
<dbReference type="GO" id="GO:0003676">
    <property type="term" value="F:nucleic acid binding"/>
    <property type="evidence" value="ECO:0007669"/>
    <property type="project" value="InterPro"/>
</dbReference>
<dbReference type="PANTHER" id="PTHR35046:SF26">
    <property type="entry name" value="RNA-DIRECTED DNA POLYMERASE"/>
    <property type="match status" value="1"/>
</dbReference>
<proteinExistence type="predicted"/>
<feature type="domain" description="Integrase catalytic" evidence="1">
    <location>
        <begin position="31"/>
        <end position="154"/>
    </location>
</feature>
<dbReference type="Proteomes" id="UP000326396">
    <property type="component" value="Linkage Group LG5"/>
</dbReference>
<evidence type="ECO:0000259" key="1">
    <source>
        <dbReference type="PROSITE" id="PS50994"/>
    </source>
</evidence>
<dbReference type="OrthoDB" id="1938712at2759"/>
<dbReference type="Gene3D" id="3.30.420.10">
    <property type="entry name" value="Ribonuclease H-like superfamily/Ribonuclease H"/>
    <property type="match status" value="1"/>
</dbReference>
<reference evidence="2 3" key="1">
    <citation type="submission" date="2019-05" db="EMBL/GenBank/DDBJ databases">
        <title>Mikania micrantha, genome provides insights into the molecular mechanism of rapid growth.</title>
        <authorList>
            <person name="Liu B."/>
        </authorList>
    </citation>
    <scope>NUCLEOTIDE SEQUENCE [LARGE SCALE GENOMIC DNA]</scope>
    <source>
        <strain evidence="2">NLD-2019</strain>
        <tissue evidence="2">Leaf</tissue>
    </source>
</reference>
<gene>
    <name evidence="2" type="ORF">E3N88_29536</name>
</gene>
<evidence type="ECO:0000313" key="3">
    <source>
        <dbReference type="Proteomes" id="UP000326396"/>
    </source>
</evidence>
<dbReference type="PANTHER" id="PTHR35046">
    <property type="entry name" value="ZINC KNUCKLE (CCHC-TYPE) FAMILY PROTEIN"/>
    <property type="match status" value="1"/>
</dbReference>
<dbReference type="GO" id="GO:0015074">
    <property type="term" value="P:DNA integration"/>
    <property type="evidence" value="ECO:0007669"/>
    <property type="project" value="InterPro"/>
</dbReference>
<dbReference type="SUPFAM" id="SSF53098">
    <property type="entry name" value="Ribonuclease H-like"/>
    <property type="match status" value="1"/>
</dbReference>
<sequence>MKSDIATYVSKCLTCSKVKAEYQKPSGLLQQPEIPVWNCKQISMNFIPKLPKTASGYDIIWVIVDRFTKSSHFLLIKETNKLDTLTRIYLKEVVIGHGLPVSIISDRDNRFTEHFWKSLHKALGTRLDMSTAYHPQTDRQSERSIQTLEDMLRA</sequence>
<dbReference type="InterPro" id="IPR036397">
    <property type="entry name" value="RNaseH_sf"/>
</dbReference>